<dbReference type="InterPro" id="IPR036865">
    <property type="entry name" value="CRAL-TRIO_dom_sf"/>
</dbReference>
<dbReference type="PANTHER" id="PTHR23324:SF86">
    <property type="entry name" value="CRAL-TRIO DOMAIN-CONTAINING PROTEIN"/>
    <property type="match status" value="1"/>
</dbReference>
<dbReference type="InterPro" id="IPR051064">
    <property type="entry name" value="SEC14/CRAL-TRIO_domain"/>
</dbReference>
<protein>
    <submittedName>
        <fullName evidence="3">CRAL-TRIO domain-containing protein</fullName>
    </submittedName>
</protein>
<dbReference type="InterPro" id="IPR036273">
    <property type="entry name" value="CRAL/TRIO_N_dom_sf"/>
</dbReference>
<keyword evidence="2" id="KW-1185">Reference proteome</keyword>
<dbReference type="Proteomes" id="UP000887574">
    <property type="component" value="Unplaced"/>
</dbReference>
<dbReference type="AlphaFoldDB" id="A0A915DI27"/>
<dbReference type="Pfam" id="PF00650">
    <property type="entry name" value="CRAL_TRIO"/>
    <property type="match status" value="1"/>
</dbReference>
<reference evidence="3" key="1">
    <citation type="submission" date="2022-11" db="UniProtKB">
        <authorList>
            <consortium name="WormBaseParasite"/>
        </authorList>
    </citation>
    <scope>IDENTIFICATION</scope>
</reference>
<sequence>MQDLKARPEPFTPIQLEGAKELRKRLESILPPTYDTDFFLARWFRAYKGDLEAVELKLKELIAHRQTLGYNEANVLECCSTFEFAKKTFERFSISQLKIDVFSEDVAVFLQKMRGVDIKEIVKVIPLSYVLHSYLLLQECFHTAIYKHEQRTGRPSAVVVVIDLDGLSLTDFMNPLSAPSKLARLVVKLWSDYFSENLIRLYLLHPPGLLSLMWQVAKHIVDAKTQSSVVFLAKTEEILQFLDAKAVPKEVGGERVDTSGFAQPPEACVSAPKPVLSTDHFCIKKNFWEKHGVVGKEVPESKHTSLKSKAIHEISQECEAGQQLLWTFTTSSDLSFEIVHIQENQKQETSVWPKITLTSLKTPEHGVVDCKKAGIYCLRFGNASGSWLAAKLQYAVLVK</sequence>
<feature type="domain" description="CRAL-TRIO" evidence="1">
    <location>
        <begin position="108"/>
        <end position="259"/>
    </location>
</feature>
<dbReference type="SUPFAM" id="SSF52087">
    <property type="entry name" value="CRAL/TRIO domain"/>
    <property type="match status" value="1"/>
</dbReference>
<dbReference type="SUPFAM" id="SSF101576">
    <property type="entry name" value="Supernatant protein factor (SPF), C-terminal domain"/>
    <property type="match status" value="1"/>
</dbReference>
<dbReference type="SUPFAM" id="SSF46938">
    <property type="entry name" value="CRAL/TRIO N-terminal domain"/>
    <property type="match status" value="1"/>
</dbReference>
<proteinExistence type="predicted"/>
<dbReference type="InterPro" id="IPR036598">
    <property type="entry name" value="GOLD_dom_sf"/>
</dbReference>
<organism evidence="2 3">
    <name type="scientific">Ditylenchus dipsaci</name>
    <dbReference type="NCBI Taxonomy" id="166011"/>
    <lineage>
        <taxon>Eukaryota</taxon>
        <taxon>Metazoa</taxon>
        <taxon>Ecdysozoa</taxon>
        <taxon>Nematoda</taxon>
        <taxon>Chromadorea</taxon>
        <taxon>Rhabditida</taxon>
        <taxon>Tylenchina</taxon>
        <taxon>Tylenchomorpha</taxon>
        <taxon>Sphaerularioidea</taxon>
        <taxon>Anguinidae</taxon>
        <taxon>Anguininae</taxon>
        <taxon>Ditylenchus</taxon>
    </lineage>
</organism>
<dbReference type="SMART" id="SM00516">
    <property type="entry name" value="SEC14"/>
    <property type="match status" value="1"/>
</dbReference>
<evidence type="ECO:0000259" key="1">
    <source>
        <dbReference type="PROSITE" id="PS50191"/>
    </source>
</evidence>
<evidence type="ECO:0000313" key="2">
    <source>
        <dbReference type="Proteomes" id="UP000887574"/>
    </source>
</evidence>
<dbReference type="PANTHER" id="PTHR23324">
    <property type="entry name" value="SEC14 RELATED PROTEIN"/>
    <property type="match status" value="1"/>
</dbReference>
<dbReference type="PROSITE" id="PS50191">
    <property type="entry name" value="CRAL_TRIO"/>
    <property type="match status" value="1"/>
</dbReference>
<dbReference type="WBParaSite" id="jg201">
    <property type="protein sequence ID" value="jg201"/>
    <property type="gene ID" value="jg201"/>
</dbReference>
<dbReference type="Gene3D" id="3.40.525.10">
    <property type="entry name" value="CRAL-TRIO lipid binding domain"/>
    <property type="match status" value="1"/>
</dbReference>
<dbReference type="CDD" id="cd00170">
    <property type="entry name" value="SEC14"/>
    <property type="match status" value="1"/>
</dbReference>
<dbReference type="Gene3D" id="2.60.120.680">
    <property type="entry name" value="GOLD domain"/>
    <property type="match status" value="1"/>
</dbReference>
<dbReference type="GO" id="GO:0005737">
    <property type="term" value="C:cytoplasm"/>
    <property type="evidence" value="ECO:0007669"/>
    <property type="project" value="TreeGrafter"/>
</dbReference>
<evidence type="ECO:0000313" key="3">
    <source>
        <dbReference type="WBParaSite" id="jg201"/>
    </source>
</evidence>
<dbReference type="InterPro" id="IPR001251">
    <property type="entry name" value="CRAL-TRIO_dom"/>
</dbReference>
<accession>A0A915DI27</accession>
<name>A0A915DI27_9BILA</name>